<keyword evidence="2" id="KW-1185">Reference proteome</keyword>
<gene>
    <name evidence="1" type="ORF">GU243_17265</name>
</gene>
<dbReference type="EMBL" id="CP047898">
    <property type="protein sequence ID" value="QHK21167.1"/>
    <property type="molecule type" value="Genomic_DNA"/>
</dbReference>
<dbReference type="InterPro" id="IPR047789">
    <property type="entry name" value="CU044_5270-like"/>
</dbReference>
<dbReference type="AlphaFoldDB" id="A0A6P1NQW7"/>
<protein>
    <recommendedName>
        <fullName evidence="3">CU044_5270 family protein</fullName>
    </recommendedName>
</protein>
<sequence>MNELTLLQAMRDKTLVASDAAVEDGRRKLLHRIDPSLPHHRPAPRRRTAMKIGIASVATAAVVAALVAGDVAGPTGWRGAATAQAAQVLNDAAQNTIETADPVVNPGQYLKIQSSNLWGSFSTDEKGKEFQWLDTEHMTMYIPADRNGEWVWERSGRIPTTFFDEASKEHALSIQTNEPTGHVLRGANGGFYGAPDQSGFPSPDYLNSLPRDPHMLLNNIFKRTLGQGQSIDGEALVFIADLLRTGMVPADLRAALYKAAALIPGVTVTDDKATLDGRKGIAIGRVEEASHTRQDIIIDPKTGLLIGERQVLTQAQGTMPAGTAITLTTIETSVADTAP</sequence>
<evidence type="ECO:0000313" key="1">
    <source>
        <dbReference type="EMBL" id="QHK21167.1"/>
    </source>
</evidence>
<organism evidence="1 2">
    <name type="scientific">Pseudarthrobacter psychrotolerans</name>
    <dbReference type="NCBI Taxonomy" id="2697569"/>
    <lineage>
        <taxon>Bacteria</taxon>
        <taxon>Bacillati</taxon>
        <taxon>Actinomycetota</taxon>
        <taxon>Actinomycetes</taxon>
        <taxon>Micrococcales</taxon>
        <taxon>Micrococcaceae</taxon>
        <taxon>Pseudarthrobacter</taxon>
    </lineage>
</organism>
<name>A0A6P1NQW7_9MICC</name>
<evidence type="ECO:0008006" key="3">
    <source>
        <dbReference type="Google" id="ProtNLM"/>
    </source>
</evidence>
<evidence type="ECO:0000313" key="2">
    <source>
        <dbReference type="Proteomes" id="UP000464186"/>
    </source>
</evidence>
<dbReference type="KEGG" id="psey:GU243_17265"/>
<accession>A0A6P1NQW7</accession>
<dbReference type="Proteomes" id="UP000464186">
    <property type="component" value="Chromosome"/>
</dbReference>
<proteinExistence type="predicted"/>
<dbReference type="NCBIfam" id="NF038083">
    <property type="entry name" value="CU044_5270_fam"/>
    <property type="match status" value="1"/>
</dbReference>
<reference evidence="1 2" key="1">
    <citation type="submission" date="2020-01" db="EMBL/GenBank/DDBJ databases">
        <title>Pseudarthrobacter psychrotolerans sp. nov., isolated from antarctic soil.</title>
        <authorList>
            <person name="Shin Y."/>
            <person name="Park W."/>
        </authorList>
    </citation>
    <scope>NUCLEOTIDE SEQUENCE [LARGE SCALE GENOMIC DNA]</scope>
    <source>
        <strain evidence="1 2">YJ56</strain>
    </source>
</reference>